<accession>A0ABQ8S894</accession>
<dbReference type="Proteomes" id="UP001148838">
    <property type="component" value="Unassembled WGS sequence"/>
</dbReference>
<evidence type="ECO:0000259" key="10">
    <source>
        <dbReference type="PROSITE" id="PS50893"/>
    </source>
</evidence>
<gene>
    <name evidence="11" type="ORF">ANN_22164</name>
</gene>
<dbReference type="SMART" id="SM00382">
    <property type="entry name" value="AAA"/>
    <property type="match status" value="1"/>
</dbReference>
<keyword evidence="7" id="KW-1133">Transmembrane helix</keyword>
<feature type="compositionally biased region" description="Acidic residues" evidence="9">
    <location>
        <begin position="365"/>
        <end position="378"/>
    </location>
</feature>
<dbReference type="CDD" id="cd03213">
    <property type="entry name" value="ABCG_EPDR"/>
    <property type="match status" value="1"/>
</dbReference>
<evidence type="ECO:0000256" key="8">
    <source>
        <dbReference type="ARBA" id="ARBA00023136"/>
    </source>
</evidence>
<keyword evidence="4" id="KW-0812">Transmembrane</keyword>
<evidence type="ECO:0000256" key="4">
    <source>
        <dbReference type="ARBA" id="ARBA00022692"/>
    </source>
</evidence>
<dbReference type="InterPro" id="IPR043926">
    <property type="entry name" value="ABCG_dom"/>
</dbReference>
<dbReference type="Gene3D" id="3.40.50.300">
    <property type="entry name" value="P-loop containing nucleotide triphosphate hydrolases"/>
    <property type="match status" value="1"/>
</dbReference>
<evidence type="ECO:0000256" key="3">
    <source>
        <dbReference type="ARBA" id="ARBA00022448"/>
    </source>
</evidence>
<evidence type="ECO:0000256" key="7">
    <source>
        <dbReference type="ARBA" id="ARBA00022989"/>
    </source>
</evidence>
<comment type="subcellular location">
    <subcellularLocation>
        <location evidence="1">Membrane</location>
        <topology evidence="1">Multi-pass membrane protein</topology>
    </subcellularLocation>
</comment>
<feature type="domain" description="ABC transporter" evidence="10">
    <location>
        <begin position="35"/>
        <end position="268"/>
    </location>
</feature>
<sequence>MKVYYRASLTTLSPSPTCGTSCHLQLSVLSAKCSNQNIRIGRKAAPVPILKNINGRFKAGHLTAILGPSGSGKTTLLNVLSGFRTSGITGSILINGEKRSKLQFRKLSCYIAQEFHMLPLLTTYEILMTAADLKLGTTVKNVKKTAMINAILDTMGLKKTKNTLVKNLSGGEKKRLSIACELLTNPPVMFFDEPTSGLDSVSSMQVISHLKSLAQSGRTVVCSIHQPSSQLFELFDDLYLLAEGECAYSGPIDEMMTVFEDAGFTCSVYYNRADFVDIDFAIVDCHLSIVNRTKASGFATLLYSSVKDTKETILTLTEEKSLESNELYPSSSWLQFIILTKRSILCSLRDMYSTPHSEFNPGYGMDDDDDDDDDDDGEMSSRSNTESYPAILLHFEGKTSEKP</sequence>
<keyword evidence="3" id="KW-0813">Transport</keyword>
<dbReference type="Pfam" id="PF19055">
    <property type="entry name" value="ABC2_membrane_7"/>
    <property type="match status" value="1"/>
</dbReference>
<dbReference type="InterPro" id="IPR050352">
    <property type="entry name" value="ABCG_transporters"/>
</dbReference>
<dbReference type="SUPFAM" id="SSF52540">
    <property type="entry name" value="P-loop containing nucleoside triphosphate hydrolases"/>
    <property type="match status" value="1"/>
</dbReference>
<keyword evidence="8" id="KW-0472">Membrane</keyword>
<name>A0ABQ8S894_PERAM</name>
<dbReference type="PANTHER" id="PTHR48041">
    <property type="entry name" value="ABC TRANSPORTER G FAMILY MEMBER 28"/>
    <property type="match status" value="1"/>
</dbReference>
<keyword evidence="12" id="KW-1185">Reference proteome</keyword>
<comment type="similarity">
    <text evidence="2">Belongs to the ABC transporter superfamily. ABCG family. Eye pigment precursor importer (TC 3.A.1.204) subfamily.</text>
</comment>
<keyword evidence="6" id="KW-0067">ATP-binding</keyword>
<reference evidence="11 12" key="1">
    <citation type="journal article" date="2022" name="Allergy">
        <title>Genome assembly and annotation of Periplaneta americana reveal a comprehensive cockroach allergen profile.</title>
        <authorList>
            <person name="Wang L."/>
            <person name="Xiong Q."/>
            <person name="Saelim N."/>
            <person name="Wang L."/>
            <person name="Nong W."/>
            <person name="Wan A.T."/>
            <person name="Shi M."/>
            <person name="Liu X."/>
            <person name="Cao Q."/>
            <person name="Hui J.H.L."/>
            <person name="Sookrung N."/>
            <person name="Leung T.F."/>
            <person name="Tungtrongchitr A."/>
            <person name="Tsui S.K.W."/>
        </authorList>
    </citation>
    <scope>NUCLEOTIDE SEQUENCE [LARGE SCALE GENOMIC DNA]</scope>
    <source>
        <strain evidence="11">PWHHKU_190912</strain>
    </source>
</reference>
<evidence type="ECO:0000313" key="12">
    <source>
        <dbReference type="Proteomes" id="UP001148838"/>
    </source>
</evidence>
<dbReference type="PROSITE" id="PS50893">
    <property type="entry name" value="ABC_TRANSPORTER_2"/>
    <property type="match status" value="1"/>
</dbReference>
<evidence type="ECO:0000313" key="11">
    <source>
        <dbReference type="EMBL" id="KAJ4429960.1"/>
    </source>
</evidence>
<evidence type="ECO:0000256" key="1">
    <source>
        <dbReference type="ARBA" id="ARBA00004141"/>
    </source>
</evidence>
<dbReference type="PROSITE" id="PS00211">
    <property type="entry name" value="ABC_TRANSPORTER_1"/>
    <property type="match status" value="1"/>
</dbReference>
<organism evidence="11 12">
    <name type="scientific">Periplaneta americana</name>
    <name type="common">American cockroach</name>
    <name type="synonym">Blatta americana</name>
    <dbReference type="NCBI Taxonomy" id="6978"/>
    <lineage>
        <taxon>Eukaryota</taxon>
        <taxon>Metazoa</taxon>
        <taxon>Ecdysozoa</taxon>
        <taxon>Arthropoda</taxon>
        <taxon>Hexapoda</taxon>
        <taxon>Insecta</taxon>
        <taxon>Pterygota</taxon>
        <taxon>Neoptera</taxon>
        <taxon>Polyneoptera</taxon>
        <taxon>Dictyoptera</taxon>
        <taxon>Blattodea</taxon>
        <taxon>Blattoidea</taxon>
        <taxon>Blattidae</taxon>
        <taxon>Blattinae</taxon>
        <taxon>Periplaneta</taxon>
    </lineage>
</organism>
<dbReference type="PANTHER" id="PTHR48041:SF118">
    <property type="entry name" value="ATP-BINDING CASSETTE TRANSPORTER (ABC TRANSPORTER) FAMILY G MEMBER 16"/>
    <property type="match status" value="1"/>
</dbReference>
<comment type="caution">
    <text evidence="11">The sequence shown here is derived from an EMBL/GenBank/DDBJ whole genome shotgun (WGS) entry which is preliminary data.</text>
</comment>
<dbReference type="Pfam" id="PF00005">
    <property type="entry name" value="ABC_tran"/>
    <property type="match status" value="1"/>
</dbReference>
<evidence type="ECO:0000256" key="6">
    <source>
        <dbReference type="ARBA" id="ARBA00022840"/>
    </source>
</evidence>
<dbReference type="EMBL" id="JAJSOF020000033">
    <property type="protein sequence ID" value="KAJ4429960.1"/>
    <property type="molecule type" value="Genomic_DNA"/>
</dbReference>
<feature type="region of interest" description="Disordered" evidence="9">
    <location>
        <begin position="358"/>
        <end position="403"/>
    </location>
</feature>
<dbReference type="InterPro" id="IPR003439">
    <property type="entry name" value="ABC_transporter-like_ATP-bd"/>
</dbReference>
<evidence type="ECO:0000256" key="5">
    <source>
        <dbReference type="ARBA" id="ARBA00022741"/>
    </source>
</evidence>
<dbReference type="InterPro" id="IPR027417">
    <property type="entry name" value="P-loop_NTPase"/>
</dbReference>
<keyword evidence="5" id="KW-0547">Nucleotide-binding</keyword>
<dbReference type="InterPro" id="IPR003593">
    <property type="entry name" value="AAA+_ATPase"/>
</dbReference>
<evidence type="ECO:0000256" key="9">
    <source>
        <dbReference type="SAM" id="MobiDB-lite"/>
    </source>
</evidence>
<evidence type="ECO:0000256" key="2">
    <source>
        <dbReference type="ARBA" id="ARBA00005814"/>
    </source>
</evidence>
<protein>
    <recommendedName>
        <fullName evidence="10">ABC transporter domain-containing protein</fullName>
    </recommendedName>
</protein>
<proteinExistence type="inferred from homology"/>
<dbReference type="InterPro" id="IPR017871">
    <property type="entry name" value="ABC_transporter-like_CS"/>
</dbReference>